<proteinExistence type="predicted"/>
<organism evidence="2 3">
    <name type="scientific">Mauremys mutica</name>
    <name type="common">yellowpond turtle</name>
    <dbReference type="NCBI Taxonomy" id="74926"/>
    <lineage>
        <taxon>Eukaryota</taxon>
        <taxon>Metazoa</taxon>
        <taxon>Chordata</taxon>
        <taxon>Craniata</taxon>
        <taxon>Vertebrata</taxon>
        <taxon>Euteleostomi</taxon>
        <taxon>Archelosauria</taxon>
        <taxon>Testudinata</taxon>
        <taxon>Testudines</taxon>
        <taxon>Cryptodira</taxon>
        <taxon>Durocryptodira</taxon>
        <taxon>Testudinoidea</taxon>
        <taxon>Geoemydidae</taxon>
        <taxon>Geoemydinae</taxon>
        <taxon>Mauremys</taxon>
    </lineage>
</organism>
<protein>
    <submittedName>
        <fullName evidence="2">Uncharacterized protein</fullName>
    </submittedName>
</protein>
<name>A0A9D4B9K6_9SAUR</name>
<feature type="transmembrane region" description="Helical" evidence="1">
    <location>
        <begin position="48"/>
        <end position="70"/>
    </location>
</feature>
<evidence type="ECO:0000313" key="2">
    <source>
        <dbReference type="EMBL" id="KAH1185881.1"/>
    </source>
</evidence>
<evidence type="ECO:0000313" key="3">
    <source>
        <dbReference type="Proteomes" id="UP000827986"/>
    </source>
</evidence>
<accession>A0A9D4B9K6</accession>
<feature type="transmembrane region" description="Helical" evidence="1">
    <location>
        <begin position="97"/>
        <end position="118"/>
    </location>
</feature>
<sequence>AQPPPHSGLSPLPSCAPRAPGSLQLCAPVPAASCGAGAGTEPAEMPPVLGGAAVPGLLLLLLLLLSASGVTDEQTELPPFSATGGLHSVLEDTVSPAFSATVIIIVTVILSGSAYLCFLKYICSGCCKSTQVEPVRRVDPSRSEEQV</sequence>
<keyword evidence="1" id="KW-1133">Transmembrane helix</keyword>
<keyword evidence="1" id="KW-0472">Membrane</keyword>
<feature type="non-terminal residue" evidence="2">
    <location>
        <position position="1"/>
    </location>
</feature>
<reference evidence="2" key="1">
    <citation type="submission" date="2021-09" db="EMBL/GenBank/DDBJ databases">
        <title>The genome of Mauremys mutica provides insights into the evolution of semi-aquatic lifestyle.</title>
        <authorList>
            <person name="Gong S."/>
            <person name="Gao Y."/>
        </authorList>
    </citation>
    <scope>NUCLEOTIDE SEQUENCE</scope>
    <source>
        <strain evidence="2">MM-2020</strain>
        <tissue evidence="2">Muscle</tissue>
    </source>
</reference>
<keyword evidence="1" id="KW-0812">Transmembrane</keyword>
<dbReference type="EMBL" id="JAHDVG010000463">
    <property type="protein sequence ID" value="KAH1185881.1"/>
    <property type="molecule type" value="Genomic_DNA"/>
</dbReference>
<dbReference type="Proteomes" id="UP000827986">
    <property type="component" value="Unassembled WGS sequence"/>
</dbReference>
<comment type="caution">
    <text evidence="2">The sequence shown here is derived from an EMBL/GenBank/DDBJ whole genome shotgun (WGS) entry which is preliminary data.</text>
</comment>
<keyword evidence="3" id="KW-1185">Reference proteome</keyword>
<dbReference type="AlphaFoldDB" id="A0A9D4B9K6"/>
<gene>
    <name evidence="2" type="ORF">KIL84_018630</name>
</gene>
<evidence type="ECO:0000256" key="1">
    <source>
        <dbReference type="SAM" id="Phobius"/>
    </source>
</evidence>